<comment type="caution">
    <text evidence="2">The sequence shown here is derived from an EMBL/GenBank/DDBJ whole genome shotgun (WGS) entry which is preliminary data.</text>
</comment>
<dbReference type="AlphaFoldDB" id="A0A4V3I341"/>
<feature type="region of interest" description="Disordered" evidence="1">
    <location>
        <begin position="1"/>
        <end position="46"/>
    </location>
</feature>
<dbReference type="Proteomes" id="UP000295604">
    <property type="component" value="Unassembled WGS sequence"/>
</dbReference>
<proteinExistence type="predicted"/>
<evidence type="ECO:0000313" key="3">
    <source>
        <dbReference type="Proteomes" id="UP000295604"/>
    </source>
</evidence>
<feature type="region of interest" description="Disordered" evidence="1">
    <location>
        <begin position="137"/>
        <end position="174"/>
    </location>
</feature>
<organism evidence="2 3">
    <name type="scientific">Colletotrichum sidae</name>
    <dbReference type="NCBI Taxonomy" id="1347389"/>
    <lineage>
        <taxon>Eukaryota</taxon>
        <taxon>Fungi</taxon>
        <taxon>Dikarya</taxon>
        <taxon>Ascomycota</taxon>
        <taxon>Pezizomycotina</taxon>
        <taxon>Sordariomycetes</taxon>
        <taxon>Hypocreomycetidae</taxon>
        <taxon>Glomerellales</taxon>
        <taxon>Glomerellaceae</taxon>
        <taxon>Colletotrichum</taxon>
        <taxon>Colletotrichum orbiculare species complex</taxon>
    </lineage>
</organism>
<sequence length="174" mass="19224">MDETLLTSGNREPSPQLGTHNAEHHAGNSLSRADGCSPSALHHDSRKPWGGSVVIWVTRTQSTIKSRRRVATRHTQPRDSGCPKQVLAQEPIPPGHGSSLVMMQMRRRAYETARRLLGGPEGGLLVAPAYARWPDMTKTYPRGHRRQRAFAAWDRRPRAAERPKAATLPSALAS</sequence>
<protein>
    <submittedName>
        <fullName evidence="2">Uncharacterized protein</fullName>
    </submittedName>
</protein>
<dbReference type="EMBL" id="QAPF01000088">
    <property type="protein sequence ID" value="TEA17357.1"/>
    <property type="molecule type" value="Genomic_DNA"/>
</dbReference>
<feature type="region of interest" description="Disordered" evidence="1">
    <location>
        <begin position="68"/>
        <end position="97"/>
    </location>
</feature>
<name>A0A4V3I341_9PEZI</name>
<evidence type="ECO:0000313" key="2">
    <source>
        <dbReference type="EMBL" id="TEA17357.1"/>
    </source>
</evidence>
<keyword evidence="3" id="KW-1185">Reference proteome</keyword>
<accession>A0A4V3I341</accession>
<reference evidence="2 3" key="1">
    <citation type="submission" date="2018-11" db="EMBL/GenBank/DDBJ databases">
        <title>Genome sequence and assembly of Colletotrichum sidae.</title>
        <authorList>
            <person name="Gan P."/>
            <person name="Shirasu K."/>
        </authorList>
    </citation>
    <scope>NUCLEOTIDE SEQUENCE [LARGE SCALE GENOMIC DNA]</scope>
    <source>
        <strain evidence="2 3">CBS 518.97</strain>
    </source>
</reference>
<feature type="compositionally biased region" description="Polar residues" evidence="1">
    <location>
        <begin position="1"/>
        <end position="19"/>
    </location>
</feature>
<feature type="compositionally biased region" description="Basic and acidic residues" evidence="1">
    <location>
        <begin position="153"/>
        <end position="164"/>
    </location>
</feature>
<evidence type="ECO:0000256" key="1">
    <source>
        <dbReference type="SAM" id="MobiDB-lite"/>
    </source>
</evidence>
<gene>
    <name evidence="2" type="ORF">C8034_v000469</name>
</gene>